<evidence type="ECO:0000259" key="1">
    <source>
        <dbReference type="Pfam" id="PF10137"/>
    </source>
</evidence>
<gene>
    <name evidence="2" type="ORF">HNQ69_001302</name>
</gene>
<organism evidence="2 3">
    <name type="scientific">Bartonella callosciuri</name>
    <dbReference type="NCBI Taxonomy" id="686223"/>
    <lineage>
        <taxon>Bacteria</taxon>
        <taxon>Pseudomonadati</taxon>
        <taxon>Pseudomonadota</taxon>
        <taxon>Alphaproteobacteria</taxon>
        <taxon>Hyphomicrobiales</taxon>
        <taxon>Bartonellaceae</taxon>
        <taxon>Bartonella</taxon>
    </lineage>
</organism>
<dbReference type="GO" id="GO:0050135">
    <property type="term" value="F:NADP+ nucleosidase activity"/>
    <property type="evidence" value="ECO:0007669"/>
    <property type="project" value="InterPro"/>
</dbReference>
<keyword evidence="3" id="KW-1185">Reference proteome</keyword>
<name>A0A840NW43_9HYPH</name>
<reference evidence="2 3" key="1">
    <citation type="submission" date="2020-08" db="EMBL/GenBank/DDBJ databases">
        <title>Genomic Encyclopedia of Type Strains, Phase IV (KMG-IV): sequencing the most valuable type-strain genomes for metagenomic binning, comparative biology and taxonomic classification.</title>
        <authorList>
            <person name="Goeker M."/>
        </authorList>
    </citation>
    <scope>NUCLEOTIDE SEQUENCE [LARGE SCALE GENOMIC DNA]</scope>
    <source>
        <strain evidence="2 3">DSM 28538</strain>
    </source>
</reference>
<evidence type="ECO:0000313" key="2">
    <source>
        <dbReference type="EMBL" id="MBB5074165.1"/>
    </source>
</evidence>
<feature type="domain" description="CD-NTase-associated protein 12/Pycsar effector protein TIR" evidence="1">
    <location>
        <begin position="12"/>
        <end position="82"/>
    </location>
</feature>
<accession>A0A840NW43</accession>
<dbReference type="Pfam" id="PF10137">
    <property type="entry name" value="CAP12-PCTIR_TIR"/>
    <property type="match status" value="1"/>
</dbReference>
<dbReference type="InterPro" id="IPR019302">
    <property type="entry name" value="CAP12/PCTIR_TIR_dom"/>
</dbReference>
<evidence type="ECO:0000313" key="3">
    <source>
        <dbReference type="Proteomes" id="UP000561417"/>
    </source>
</evidence>
<proteinExistence type="predicted"/>
<dbReference type="Proteomes" id="UP000561417">
    <property type="component" value="Unassembled WGS sequence"/>
</dbReference>
<protein>
    <submittedName>
        <fullName evidence="2">Putative nucleotide-binding protein</fullName>
    </submittedName>
</protein>
<sequence>MEKEICKPTCFIKFIIVLLTPDDIGCSKIDGQEQAKPRARQNVILEMGILRSALSRKNVAILRKQNIEILSNVEGILYIPFKNHVGETIPKIIDRLIDSGFTIDAKKAAYALN</sequence>
<comment type="caution">
    <text evidence="2">The sequence shown here is derived from an EMBL/GenBank/DDBJ whole genome shotgun (WGS) entry which is preliminary data.</text>
</comment>
<dbReference type="EMBL" id="JACHIM010000006">
    <property type="protein sequence ID" value="MBB5074165.1"/>
    <property type="molecule type" value="Genomic_DNA"/>
</dbReference>
<dbReference type="AlphaFoldDB" id="A0A840NW43"/>